<feature type="signal peptide" evidence="2">
    <location>
        <begin position="1"/>
        <end position="16"/>
    </location>
</feature>
<evidence type="ECO:0000256" key="1">
    <source>
        <dbReference type="SAM" id="MobiDB-lite"/>
    </source>
</evidence>
<feature type="compositionally biased region" description="Basic residues" evidence="1">
    <location>
        <begin position="133"/>
        <end position="143"/>
    </location>
</feature>
<proteinExistence type="predicted"/>
<accession>A0AAW2U986</accession>
<dbReference type="EMBL" id="JACGWJ010000006">
    <property type="protein sequence ID" value="KAL0413483.1"/>
    <property type="molecule type" value="Genomic_DNA"/>
</dbReference>
<keyword evidence="2" id="KW-0732">Signal</keyword>
<sequence>MFWSLSITLLCPGLFSSDRQQASCEKRVDCQPTLKWGLTLRDPLLPPPQSEIVPKSPYELLLSRYLYNPPQVLLRIHHQSCSKSISKSWSYRGCQWRYQLCCRTQVYTPDHDLHAKLLNPRKNRSWKGSEPNKRKRKHHKSSHSSKSSRQSKSHFDKKKVNTAAEKAYEVENLKLIRELTD</sequence>
<reference evidence="3" key="1">
    <citation type="submission" date="2020-06" db="EMBL/GenBank/DDBJ databases">
        <authorList>
            <person name="Li T."/>
            <person name="Hu X."/>
            <person name="Zhang T."/>
            <person name="Song X."/>
            <person name="Zhang H."/>
            <person name="Dai N."/>
            <person name="Sheng W."/>
            <person name="Hou X."/>
            <person name="Wei L."/>
        </authorList>
    </citation>
    <scope>NUCLEOTIDE SEQUENCE</scope>
    <source>
        <strain evidence="3">G02</strain>
        <tissue evidence="3">Leaf</tissue>
    </source>
</reference>
<gene>
    <name evidence="3" type="ORF">Sradi_1550000</name>
</gene>
<name>A0AAW2U986_SESRA</name>
<feature type="chain" id="PRO_5043946439" evidence="2">
    <location>
        <begin position="17"/>
        <end position="181"/>
    </location>
</feature>
<organism evidence="3">
    <name type="scientific">Sesamum radiatum</name>
    <name type="common">Black benniseed</name>
    <dbReference type="NCBI Taxonomy" id="300843"/>
    <lineage>
        <taxon>Eukaryota</taxon>
        <taxon>Viridiplantae</taxon>
        <taxon>Streptophyta</taxon>
        <taxon>Embryophyta</taxon>
        <taxon>Tracheophyta</taxon>
        <taxon>Spermatophyta</taxon>
        <taxon>Magnoliopsida</taxon>
        <taxon>eudicotyledons</taxon>
        <taxon>Gunneridae</taxon>
        <taxon>Pentapetalae</taxon>
        <taxon>asterids</taxon>
        <taxon>lamiids</taxon>
        <taxon>Lamiales</taxon>
        <taxon>Pedaliaceae</taxon>
        <taxon>Sesamum</taxon>
    </lineage>
</organism>
<comment type="caution">
    <text evidence="3">The sequence shown here is derived from an EMBL/GenBank/DDBJ whole genome shotgun (WGS) entry which is preliminary data.</text>
</comment>
<feature type="region of interest" description="Disordered" evidence="1">
    <location>
        <begin position="118"/>
        <end position="161"/>
    </location>
</feature>
<dbReference type="AlphaFoldDB" id="A0AAW2U986"/>
<protein>
    <submittedName>
        <fullName evidence="3">Uncharacterized protein</fullName>
    </submittedName>
</protein>
<reference evidence="3" key="2">
    <citation type="journal article" date="2024" name="Plant">
        <title>Genomic evolution and insights into agronomic trait innovations of Sesamum species.</title>
        <authorList>
            <person name="Miao H."/>
            <person name="Wang L."/>
            <person name="Qu L."/>
            <person name="Liu H."/>
            <person name="Sun Y."/>
            <person name="Le M."/>
            <person name="Wang Q."/>
            <person name="Wei S."/>
            <person name="Zheng Y."/>
            <person name="Lin W."/>
            <person name="Duan Y."/>
            <person name="Cao H."/>
            <person name="Xiong S."/>
            <person name="Wang X."/>
            <person name="Wei L."/>
            <person name="Li C."/>
            <person name="Ma Q."/>
            <person name="Ju M."/>
            <person name="Zhao R."/>
            <person name="Li G."/>
            <person name="Mu C."/>
            <person name="Tian Q."/>
            <person name="Mei H."/>
            <person name="Zhang T."/>
            <person name="Gao T."/>
            <person name="Zhang H."/>
        </authorList>
    </citation>
    <scope>NUCLEOTIDE SEQUENCE</scope>
    <source>
        <strain evidence="3">G02</strain>
    </source>
</reference>
<evidence type="ECO:0000256" key="2">
    <source>
        <dbReference type="SAM" id="SignalP"/>
    </source>
</evidence>
<evidence type="ECO:0000313" key="3">
    <source>
        <dbReference type="EMBL" id="KAL0413483.1"/>
    </source>
</evidence>